<protein>
    <recommendedName>
        <fullName evidence="3">Tail sheath protein C-terminal domain-containing protein</fullName>
    </recommendedName>
</protein>
<proteinExistence type="inferred from homology"/>
<accession>A0ABQ1MUX8</accession>
<organism evidence="4 5">
    <name type="scientific">Marivirga lumbricoides</name>
    <dbReference type="NCBI Taxonomy" id="1046115"/>
    <lineage>
        <taxon>Bacteria</taxon>
        <taxon>Pseudomonadati</taxon>
        <taxon>Bacteroidota</taxon>
        <taxon>Cytophagia</taxon>
        <taxon>Cytophagales</taxon>
        <taxon>Marivirgaceae</taxon>
        <taxon>Marivirga</taxon>
    </lineage>
</organism>
<evidence type="ECO:0000256" key="2">
    <source>
        <dbReference type="SAM" id="MobiDB-lite"/>
    </source>
</evidence>
<dbReference type="Gene3D" id="3.40.50.11780">
    <property type="match status" value="1"/>
</dbReference>
<gene>
    <name evidence="4" type="ORF">GCM10011506_35630</name>
</gene>
<evidence type="ECO:0000259" key="3">
    <source>
        <dbReference type="Pfam" id="PF17482"/>
    </source>
</evidence>
<reference evidence="5" key="1">
    <citation type="journal article" date="2019" name="Int. J. Syst. Evol. Microbiol.">
        <title>The Global Catalogue of Microorganisms (GCM) 10K type strain sequencing project: providing services to taxonomists for standard genome sequencing and annotation.</title>
        <authorList>
            <consortium name="The Broad Institute Genomics Platform"/>
            <consortium name="The Broad Institute Genome Sequencing Center for Infectious Disease"/>
            <person name="Wu L."/>
            <person name="Ma J."/>
        </authorList>
    </citation>
    <scope>NUCLEOTIDE SEQUENCE [LARGE SCALE GENOMIC DNA]</scope>
    <source>
        <strain evidence="5">CGMCC 1.10832</strain>
    </source>
</reference>
<dbReference type="Pfam" id="PF17482">
    <property type="entry name" value="Phage_sheath_1C"/>
    <property type="match status" value="1"/>
</dbReference>
<keyword evidence="5" id="KW-1185">Reference proteome</keyword>
<sequence>MATNLATPGVYIEEKNAFPNTVAGIPTSVPAFVGYTQITKKDGRSLINKPVRINSLTDYVNTFGRGIVTKFNIQSADNEEGAVISVADKEYKLTPENPSRFLLFDSIRLYFANGGSTCWVVSTGGYQKENNPAPTPAKDDKGGKGNPPAAKQESGVELNAISKKALLDGIQALIMEEEPSMLVVPESVMLEEADCFAVQQEMLTHCGFKMKNRFAILDVYNGSKPRTYDKNDVVNRFREGIGLNQLAYGAAYYPWVHASIVDSEEIGINYISNLNVLEDILSKEADEISSNPKKAEEVKNELKRINQKDQDIEKLTQMLNVISPSFKKLMSGIKTHLNILPPAAGMAGVYCMVDNERGIWKAPANVSVNSVSSPTVKLTHDDQEDLNVTVSGKSINAIRAFVGDGTTVWGARTLDGNSGDWKYINVRRTITFIEQSIKYAAKKYVYEPNTANTWVLIRSMISSFLGGIWRQGGLVGLTSGEAYDVQVGLGSTMTSNDILDGIMRITVKVAVSRPAEFIVITFQQKMQES</sequence>
<evidence type="ECO:0000313" key="5">
    <source>
        <dbReference type="Proteomes" id="UP000636010"/>
    </source>
</evidence>
<feature type="domain" description="Tail sheath protein C-terminal" evidence="3">
    <location>
        <begin position="420"/>
        <end position="524"/>
    </location>
</feature>
<comment type="caution">
    <text evidence="4">The sequence shown here is derived from an EMBL/GenBank/DDBJ whole genome shotgun (WGS) entry which is preliminary data.</text>
</comment>
<dbReference type="EMBL" id="BMEC01000012">
    <property type="protein sequence ID" value="GGC46916.1"/>
    <property type="molecule type" value="Genomic_DNA"/>
</dbReference>
<dbReference type="Proteomes" id="UP000636010">
    <property type="component" value="Unassembled WGS sequence"/>
</dbReference>
<evidence type="ECO:0000256" key="1">
    <source>
        <dbReference type="ARBA" id="ARBA00008005"/>
    </source>
</evidence>
<dbReference type="PANTHER" id="PTHR35861:SF1">
    <property type="entry name" value="PHAGE TAIL SHEATH PROTEIN"/>
    <property type="match status" value="1"/>
</dbReference>
<dbReference type="RefSeq" id="WP_188466099.1">
    <property type="nucleotide sequence ID" value="NZ_BAABHU010000012.1"/>
</dbReference>
<dbReference type="InterPro" id="IPR052042">
    <property type="entry name" value="Tail_sheath_structural"/>
</dbReference>
<feature type="region of interest" description="Disordered" evidence="2">
    <location>
        <begin position="129"/>
        <end position="155"/>
    </location>
</feature>
<dbReference type="InterPro" id="IPR020287">
    <property type="entry name" value="Tail_sheath_C"/>
</dbReference>
<evidence type="ECO:0000313" key="4">
    <source>
        <dbReference type="EMBL" id="GGC46916.1"/>
    </source>
</evidence>
<comment type="similarity">
    <text evidence="1">Belongs to the myoviridae tail sheath protein family.</text>
</comment>
<name>A0ABQ1MUX8_9BACT</name>
<dbReference type="PANTHER" id="PTHR35861">
    <property type="match status" value="1"/>
</dbReference>